<dbReference type="OrthoDB" id="194358at2759"/>
<dbReference type="InterPro" id="IPR002110">
    <property type="entry name" value="Ankyrin_rpt"/>
</dbReference>
<protein>
    <submittedName>
        <fullName evidence="4">Ankyrin</fullName>
    </submittedName>
</protein>
<dbReference type="InterPro" id="IPR036770">
    <property type="entry name" value="Ankyrin_rpt-contain_sf"/>
</dbReference>
<keyword evidence="1" id="KW-0677">Repeat</keyword>
<dbReference type="PANTHER" id="PTHR24188">
    <property type="entry name" value="ANKYRIN REPEAT PROTEIN"/>
    <property type="match status" value="1"/>
</dbReference>
<organism evidence="4 5">
    <name type="scientific">Neocallimastix californiae</name>
    <dbReference type="NCBI Taxonomy" id="1754190"/>
    <lineage>
        <taxon>Eukaryota</taxon>
        <taxon>Fungi</taxon>
        <taxon>Fungi incertae sedis</taxon>
        <taxon>Chytridiomycota</taxon>
        <taxon>Chytridiomycota incertae sedis</taxon>
        <taxon>Neocallimastigomycetes</taxon>
        <taxon>Neocallimastigales</taxon>
        <taxon>Neocallimastigaceae</taxon>
        <taxon>Neocallimastix</taxon>
    </lineage>
</organism>
<feature type="repeat" description="ANK" evidence="3">
    <location>
        <begin position="197"/>
        <end position="225"/>
    </location>
</feature>
<name>A0A1Y2F165_9FUNG</name>
<evidence type="ECO:0000256" key="1">
    <source>
        <dbReference type="ARBA" id="ARBA00022737"/>
    </source>
</evidence>
<dbReference type="EMBL" id="MCOG01000019">
    <property type="protein sequence ID" value="ORY77447.1"/>
    <property type="molecule type" value="Genomic_DNA"/>
</dbReference>
<gene>
    <name evidence="4" type="ORF">LY90DRAFT_665234</name>
</gene>
<evidence type="ECO:0000313" key="4">
    <source>
        <dbReference type="EMBL" id="ORY77447.1"/>
    </source>
</evidence>
<evidence type="ECO:0000256" key="3">
    <source>
        <dbReference type="PROSITE-ProRule" id="PRU00023"/>
    </source>
</evidence>
<sequence>MDHEQSNKIIYSSIIEYIINQNNLDLLKLFIPKYYDINKIGANDNTSLTYAIPKGNERMFNKDSYTPLIYAILAKNETFIKYLIDFGAHLKNNKITVHADLLYHIIRLKNPMLYSIIYQNEFQVNQKNEEENKILRYIFENGDPQIIKYIVNCGIDLNIDGSKPLIYTIHQYDIEKVKLFISNRARINLKDDIDCLPLYTSISYGKEDIVRYLIDHGAEVNMENIYGNTPLIHSNEKENLSILKYLVHAGALVNKEKRYYVNPVNSCSFKKVIYIIKYLVHVGADINQRVLRHP</sequence>
<dbReference type="PROSITE" id="PS50088">
    <property type="entry name" value="ANK_REPEAT"/>
    <property type="match status" value="2"/>
</dbReference>
<evidence type="ECO:0000256" key="2">
    <source>
        <dbReference type="ARBA" id="ARBA00023043"/>
    </source>
</evidence>
<dbReference type="PANTHER" id="PTHR24188:SF29">
    <property type="entry name" value="GH09064P"/>
    <property type="match status" value="1"/>
</dbReference>
<comment type="caution">
    <text evidence="4">The sequence shown here is derived from an EMBL/GenBank/DDBJ whole genome shotgun (WGS) entry which is preliminary data.</text>
</comment>
<evidence type="ECO:0000313" key="5">
    <source>
        <dbReference type="Proteomes" id="UP000193920"/>
    </source>
</evidence>
<feature type="repeat" description="ANK" evidence="3">
    <location>
        <begin position="226"/>
        <end position="258"/>
    </location>
</feature>
<dbReference type="STRING" id="1754190.A0A1Y2F165"/>
<dbReference type="SMART" id="SM00248">
    <property type="entry name" value="ANK"/>
    <property type="match status" value="7"/>
</dbReference>
<keyword evidence="2 3" id="KW-0040">ANK repeat</keyword>
<dbReference type="AlphaFoldDB" id="A0A1Y2F165"/>
<keyword evidence="5" id="KW-1185">Reference proteome</keyword>
<dbReference type="Pfam" id="PF12796">
    <property type="entry name" value="Ank_2"/>
    <property type="match status" value="1"/>
</dbReference>
<dbReference type="PROSITE" id="PS50297">
    <property type="entry name" value="ANK_REP_REGION"/>
    <property type="match status" value="1"/>
</dbReference>
<accession>A0A1Y2F165</accession>
<dbReference type="Gene3D" id="1.25.40.20">
    <property type="entry name" value="Ankyrin repeat-containing domain"/>
    <property type="match status" value="1"/>
</dbReference>
<reference evidence="4 5" key="1">
    <citation type="submission" date="2016-08" db="EMBL/GenBank/DDBJ databases">
        <title>A Parts List for Fungal Cellulosomes Revealed by Comparative Genomics.</title>
        <authorList>
            <consortium name="DOE Joint Genome Institute"/>
            <person name="Haitjema C.H."/>
            <person name="Gilmore S.P."/>
            <person name="Henske J.K."/>
            <person name="Solomon K.V."/>
            <person name="De Groot R."/>
            <person name="Kuo A."/>
            <person name="Mondo S.J."/>
            <person name="Salamov A.A."/>
            <person name="Labutti K."/>
            <person name="Zhao Z."/>
            <person name="Chiniquy J."/>
            <person name="Barry K."/>
            <person name="Brewer H.M."/>
            <person name="Purvine S.O."/>
            <person name="Wright A.T."/>
            <person name="Boxma B."/>
            <person name="Van Alen T."/>
            <person name="Hackstein J.H."/>
            <person name="Baker S.E."/>
            <person name="Grigoriev I.V."/>
            <person name="O'Malley M.A."/>
        </authorList>
    </citation>
    <scope>NUCLEOTIDE SEQUENCE [LARGE SCALE GENOMIC DNA]</scope>
    <source>
        <strain evidence="4 5">G1</strain>
    </source>
</reference>
<dbReference type="Proteomes" id="UP000193920">
    <property type="component" value="Unassembled WGS sequence"/>
</dbReference>
<proteinExistence type="predicted"/>
<dbReference type="SUPFAM" id="SSF48403">
    <property type="entry name" value="Ankyrin repeat"/>
    <property type="match status" value="1"/>
</dbReference>